<proteinExistence type="predicted"/>
<name>A0A0B7K607_BIOOC</name>
<sequence>MAKVTPNLARWNWEQASSATGTLFWGTDSIPLHVQQPLMPIISRDFVKPGPNPTSDEEDEG</sequence>
<reference evidence="1" key="1">
    <citation type="submission" date="2015-01" db="EMBL/GenBank/DDBJ databases">
        <authorList>
            <person name="Durling Mikael"/>
        </authorList>
    </citation>
    <scope>NUCLEOTIDE SEQUENCE</scope>
</reference>
<evidence type="ECO:0000313" key="1">
    <source>
        <dbReference type="EMBL" id="CEO50992.1"/>
    </source>
</evidence>
<accession>A0A0B7K607</accession>
<dbReference type="AlphaFoldDB" id="A0A0B7K607"/>
<dbReference type="EMBL" id="CDPU01000021">
    <property type="protein sequence ID" value="CEO50992.1"/>
    <property type="molecule type" value="Genomic_DNA"/>
</dbReference>
<gene>
    <name evidence="1" type="ORF">BN869_000007050_1</name>
</gene>
<protein>
    <submittedName>
        <fullName evidence="1">Uncharacterized protein</fullName>
    </submittedName>
</protein>
<organism evidence="1">
    <name type="scientific">Bionectria ochroleuca</name>
    <name type="common">Gliocladium roseum</name>
    <dbReference type="NCBI Taxonomy" id="29856"/>
    <lineage>
        <taxon>Eukaryota</taxon>
        <taxon>Fungi</taxon>
        <taxon>Dikarya</taxon>
        <taxon>Ascomycota</taxon>
        <taxon>Pezizomycotina</taxon>
        <taxon>Sordariomycetes</taxon>
        <taxon>Hypocreomycetidae</taxon>
        <taxon>Hypocreales</taxon>
        <taxon>Bionectriaceae</taxon>
        <taxon>Clonostachys</taxon>
    </lineage>
</organism>